<dbReference type="RefSeq" id="WP_200593661.1">
    <property type="nucleotide sequence ID" value="NZ_JAEPBG010000007.1"/>
</dbReference>
<feature type="coiled-coil region" evidence="1">
    <location>
        <begin position="339"/>
        <end position="407"/>
    </location>
</feature>
<dbReference type="AlphaFoldDB" id="A0A934W826"/>
<dbReference type="Proteomes" id="UP000622890">
    <property type="component" value="Unassembled WGS sequence"/>
</dbReference>
<reference evidence="2" key="1">
    <citation type="submission" date="2021-01" db="EMBL/GenBank/DDBJ databases">
        <title>Genome sequence of strain Noviherbaspirillum sp. DKR-6.</title>
        <authorList>
            <person name="Chaudhary D.K."/>
        </authorList>
    </citation>
    <scope>NUCLEOTIDE SEQUENCE</scope>
    <source>
        <strain evidence="2">DKR-6</strain>
    </source>
</reference>
<gene>
    <name evidence="2" type="ORF">JJB74_16975</name>
</gene>
<dbReference type="Gene3D" id="3.30.930.30">
    <property type="match status" value="1"/>
</dbReference>
<keyword evidence="1" id="KW-0175">Coiled coil</keyword>
<evidence type="ECO:0000256" key="1">
    <source>
        <dbReference type="SAM" id="Coils"/>
    </source>
</evidence>
<evidence type="ECO:0008006" key="4">
    <source>
        <dbReference type="Google" id="ProtNLM"/>
    </source>
</evidence>
<name>A0A934W826_9BURK</name>
<sequence length="421" mass="48925">MELKPKAKVKNKKDKGRKMTAQFIHVETYSLVESKKTRVKKVKGSDGNLVNVEQKKTKGTISSVVAEGMRQPDFCLHISDPQDEIIYLYQNEETLGRKFGLGDIESYCQKVRDENKDELGRKLRTDASMLLAGVASFKREEDQTMEDCIQSDRFQVWMHETLEFLEEEYGKNLKVVKLDFDEGHPHLHFYAVNDNGSAKKLHDGFSATDNFKKENKEEYKTTDKEKLKALKLKENYVYKSAMKGYQDRYQAHMKKVKYLKYGPRRSRDSRDGWLTKSANNKTSFANEMMANSLLAEATEKHAEANSMVQKAKAYKQKYKSLYNQIKDKAIYHIALFFAKNEAKKAIEKAEAEVEKIDKENQKLMLELQKLQIEKEDSYKGMKEKLDKKEEEKKKLEEELEMTKAQLTANIGNSLKKEIKPK</sequence>
<organism evidence="2 3">
    <name type="scientific">Noviherbaspirillum pedocola</name>
    <dbReference type="NCBI Taxonomy" id="2801341"/>
    <lineage>
        <taxon>Bacteria</taxon>
        <taxon>Pseudomonadati</taxon>
        <taxon>Pseudomonadota</taxon>
        <taxon>Betaproteobacteria</taxon>
        <taxon>Burkholderiales</taxon>
        <taxon>Oxalobacteraceae</taxon>
        <taxon>Noviherbaspirillum</taxon>
    </lineage>
</organism>
<protein>
    <recommendedName>
        <fullName evidence="4">Plasmid recombination enzyme</fullName>
    </recommendedName>
</protein>
<evidence type="ECO:0000313" key="2">
    <source>
        <dbReference type="EMBL" id="MBK4736318.1"/>
    </source>
</evidence>
<keyword evidence="3" id="KW-1185">Reference proteome</keyword>
<evidence type="ECO:0000313" key="3">
    <source>
        <dbReference type="Proteomes" id="UP000622890"/>
    </source>
</evidence>
<comment type="caution">
    <text evidence="2">The sequence shown here is derived from an EMBL/GenBank/DDBJ whole genome shotgun (WGS) entry which is preliminary data.</text>
</comment>
<dbReference type="EMBL" id="JAEPBG010000007">
    <property type="protein sequence ID" value="MBK4736318.1"/>
    <property type="molecule type" value="Genomic_DNA"/>
</dbReference>
<accession>A0A934W826</accession>
<proteinExistence type="predicted"/>